<gene>
    <name evidence="3" type="primary">LOC101497792</name>
</gene>
<dbReference type="OrthoDB" id="682251at2759"/>
<proteinExistence type="predicted"/>
<evidence type="ECO:0000256" key="1">
    <source>
        <dbReference type="SAM" id="Phobius"/>
    </source>
</evidence>
<keyword evidence="1" id="KW-1133">Transmembrane helix</keyword>
<dbReference type="PaxDb" id="3827-XP_004488179.1"/>
<dbReference type="AlphaFoldDB" id="A0A1S2XEM7"/>
<dbReference type="KEGG" id="cam:101497792"/>
<evidence type="ECO:0000313" key="3">
    <source>
        <dbReference type="RefSeq" id="XP_004488179.1"/>
    </source>
</evidence>
<sequence length="193" mass="20939">MLPPFTCKTEYLNFSKIINSASMSLQMQSHSLLSFNFNKSQILTKIHPTSLSRTPFTIRVRSSTTSPPINPLSSPSLVASILPTPISINLGFRPTPELGLFSHLLVLSMAFGAFFSVAVISIPTLMAFGRLGASVKKLSNVVSEEVPGTLASLNLSSLELKDLTQQLSSLRHIVSGIGIGKKDGSTIRSRYFR</sequence>
<dbReference type="GeneID" id="101497792"/>
<dbReference type="PANTHER" id="PTHR33825:SF4">
    <property type="entry name" value="OS05G0137600 PROTEIN"/>
    <property type="match status" value="1"/>
</dbReference>
<dbReference type="STRING" id="3827.A0A1S2XEM7"/>
<dbReference type="Proteomes" id="UP000087171">
    <property type="component" value="Chromosome Ca1"/>
</dbReference>
<dbReference type="RefSeq" id="XP_004488179.1">
    <property type="nucleotide sequence ID" value="XM_004488122.3"/>
</dbReference>
<evidence type="ECO:0000313" key="2">
    <source>
        <dbReference type="Proteomes" id="UP000087171"/>
    </source>
</evidence>
<reference evidence="3" key="2">
    <citation type="submission" date="2025-08" db="UniProtKB">
        <authorList>
            <consortium name="RefSeq"/>
        </authorList>
    </citation>
    <scope>IDENTIFICATION</scope>
    <source>
        <tissue evidence="3">Etiolated seedlings</tissue>
    </source>
</reference>
<feature type="transmembrane region" description="Helical" evidence="1">
    <location>
        <begin position="100"/>
        <end position="128"/>
    </location>
</feature>
<protein>
    <submittedName>
        <fullName evidence="3">Uncharacterized protein LOC101497792 isoform X1</fullName>
    </submittedName>
</protein>
<reference evidence="2" key="1">
    <citation type="journal article" date="2013" name="Nat. Biotechnol.">
        <title>Draft genome sequence of chickpea (Cicer arietinum) provides a resource for trait improvement.</title>
        <authorList>
            <person name="Varshney R.K."/>
            <person name="Song C."/>
            <person name="Saxena R.K."/>
            <person name="Azam S."/>
            <person name="Yu S."/>
            <person name="Sharpe A.G."/>
            <person name="Cannon S."/>
            <person name="Baek J."/>
            <person name="Rosen B.D."/>
            <person name="Tar'an B."/>
            <person name="Millan T."/>
            <person name="Zhang X."/>
            <person name="Ramsay L.D."/>
            <person name="Iwata A."/>
            <person name="Wang Y."/>
            <person name="Nelson W."/>
            <person name="Farmer A.D."/>
            <person name="Gaur P.M."/>
            <person name="Soderlund C."/>
            <person name="Penmetsa R.V."/>
            <person name="Xu C."/>
            <person name="Bharti A.K."/>
            <person name="He W."/>
            <person name="Winter P."/>
            <person name="Zhao S."/>
            <person name="Hane J.K."/>
            <person name="Carrasquilla-Garcia N."/>
            <person name="Condie J.A."/>
            <person name="Upadhyaya H.D."/>
            <person name="Luo M.C."/>
            <person name="Thudi M."/>
            <person name="Gowda C.L."/>
            <person name="Singh N.P."/>
            <person name="Lichtenzveig J."/>
            <person name="Gali K.K."/>
            <person name="Rubio J."/>
            <person name="Nadarajan N."/>
            <person name="Dolezel J."/>
            <person name="Bansal K.C."/>
            <person name="Xu X."/>
            <person name="Edwards D."/>
            <person name="Zhang G."/>
            <person name="Kahl G."/>
            <person name="Gil J."/>
            <person name="Singh K.B."/>
            <person name="Datta S.K."/>
            <person name="Jackson S.A."/>
            <person name="Wang J."/>
            <person name="Cook D.R."/>
        </authorList>
    </citation>
    <scope>NUCLEOTIDE SEQUENCE [LARGE SCALE GENOMIC DNA]</scope>
    <source>
        <strain evidence="2">cv. CDC Frontier</strain>
    </source>
</reference>
<dbReference type="eggNOG" id="ENOG502S8C9">
    <property type="taxonomic scope" value="Eukaryota"/>
</dbReference>
<dbReference type="PANTHER" id="PTHR33825">
    <property type="entry name" value="CHITINASE-LIKE PROTEIN"/>
    <property type="match status" value="1"/>
</dbReference>
<keyword evidence="1" id="KW-0472">Membrane</keyword>
<keyword evidence="2" id="KW-1185">Reference proteome</keyword>
<name>A0A1S2XEM7_CICAR</name>
<organism evidence="2 3">
    <name type="scientific">Cicer arietinum</name>
    <name type="common">Chickpea</name>
    <name type="synonym">Garbanzo</name>
    <dbReference type="NCBI Taxonomy" id="3827"/>
    <lineage>
        <taxon>Eukaryota</taxon>
        <taxon>Viridiplantae</taxon>
        <taxon>Streptophyta</taxon>
        <taxon>Embryophyta</taxon>
        <taxon>Tracheophyta</taxon>
        <taxon>Spermatophyta</taxon>
        <taxon>Magnoliopsida</taxon>
        <taxon>eudicotyledons</taxon>
        <taxon>Gunneridae</taxon>
        <taxon>Pentapetalae</taxon>
        <taxon>rosids</taxon>
        <taxon>fabids</taxon>
        <taxon>Fabales</taxon>
        <taxon>Fabaceae</taxon>
        <taxon>Papilionoideae</taxon>
        <taxon>50 kb inversion clade</taxon>
        <taxon>NPAAA clade</taxon>
        <taxon>Hologalegina</taxon>
        <taxon>IRL clade</taxon>
        <taxon>Cicereae</taxon>
        <taxon>Cicer</taxon>
    </lineage>
</organism>
<accession>A0A1S2XEM7</accession>
<keyword evidence="1" id="KW-0812">Transmembrane</keyword>